<feature type="non-terminal residue" evidence="4">
    <location>
        <position position="1"/>
    </location>
</feature>
<reference evidence="4 6" key="1">
    <citation type="journal article" date="2012" name="Nature">
        <title>Algal genomes reveal evolutionary mosaicism and the fate of nucleomorphs.</title>
        <authorList>
            <consortium name="DOE Joint Genome Institute"/>
            <person name="Curtis B.A."/>
            <person name="Tanifuji G."/>
            <person name="Burki F."/>
            <person name="Gruber A."/>
            <person name="Irimia M."/>
            <person name="Maruyama S."/>
            <person name="Arias M.C."/>
            <person name="Ball S.G."/>
            <person name="Gile G.H."/>
            <person name="Hirakawa Y."/>
            <person name="Hopkins J.F."/>
            <person name="Kuo A."/>
            <person name="Rensing S.A."/>
            <person name="Schmutz J."/>
            <person name="Symeonidi A."/>
            <person name="Elias M."/>
            <person name="Eveleigh R.J."/>
            <person name="Herman E.K."/>
            <person name="Klute M.J."/>
            <person name="Nakayama T."/>
            <person name="Obornik M."/>
            <person name="Reyes-Prieto A."/>
            <person name="Armbrust E.V."/>
            <person name="Aves S.J."/>
            <person name="Beiko R.G."/>
            <person name="Coutinho P."/>
            <person name="Dacks J.B."/>
            <person name="Durnford D.G."/>
            <person name="Fast N.M."/>
            <person name="Green B.R."/>
            <person name="Grisdale C.J."/>
            <person name="Hempel F."/>
            <person name="Henrissat B."/>
            <person name="Hoppner M.P."/>
            <person name="Ishida K."/>
            <person name="Kim E."/>
            <person name="Koreny L."/>
            <person name="Kroth P.G."/>
            <person name="Liu Y."/>
            <person name="Malik S.B."/>
            <person name="Maier U.G."/>
            <person name="McRose D."/>
            <person name="Mock T."/>
            <person name="Neilson J.A."/>
            <person name="Onodera N.T."/>
            <person name="Poole A.M."/>
            <person name="Pritham E.J."/>
            <person name="Richards T.A."/>
            <person name="Rocap G."/>
            <person name="Roy S.W."/>
            <person name="Sarai C."/>
            <person name="Schaack S."/>
            <person name="Shirato S."/>
            <person name="Slamovits C.H."/>
            <person name="Spencer D.F."/>
            <person name="Suzuki S."/>
            <person name="Worden A.Z."/>
            <person name="Zauner S."/>
            <person name="Barry K."/>
            <person name="Bell C."/>
            <person name="Bharti A.K."/>
            <person name="Crow J.A."/>
            <person name="Grimwood J."/>
            <person name="Kramer R."/>
            <person name="Lindquist E."/>
            <person name="Lucas S."/>
            <person name="Salamov A."/>
            <person name="McFadden G.I."/>
            <person name="Lane C.E."/>
            <person name="Keeling P.J."/>
            <person name="Gray M.W."/>
            <person name="Grigoriev I.V."/>
            <person name="Archibald J.M."/>
        </authorList>
    </citation>
    <scope>NUCLEOTIDE SEQUENCE</scope>
    <source>
        <strain evidence="4 6">CCMP2712</strain>
    </source>
</reference>
<proteinExistence type="inferred from homology"/>
<dbReference type="OrthoDB" id="10249920at2759"/>
<dbReference type="InterPro" id="IPR000086">
    <property type="entry name" value="NUDIX_hydrolase_dom"/>
</dbReference>
<dbReference type="PROSITE" id="PS51462">
    <property type="entry name" value="NUDIX"/>
    <property type="match status" value="1"/>
</dbReference>
<dbReference type="PANTHER" id="PTHR11839:SF1">
    <property type="entry name" value="ADP-SUGAR PYROPHOSPHATASE"/>
    <property type="match status" value="1"/>
</dbReference>
<dbReference type="EMBL" id="JH993159">
    <property type="protein sequence ID" value="EKX33049.1"/>
    <property type="molecule type" value="Genomic_DNA"/>
</dbReference>
<sequence length="227" mass="24713">MATRERRAFTMKVNDVTADDKHPPQIVAKEVIASTRWLQLVKLTWRDGRGGVMQWDAAERPGFSPSGPPFMSPQASAVAILPIVRRAGFDSEVVLITQFRPALGKICIEAPAGLVDPNEKVEEAATRELLEETGLRAGKVLDEDETALCNDPGITNAACKLIIVEVDGDTEENRASLKRGEEGKLFGVAEEGEAIQVLRLPLKNLRGQLNEMIAQGMAVDGKLHCFA</sequence>
<accession>L1IAV3</accession>
<comment type="similarity">
    <text evidence="2">Belongs to the Nudix hydrolase family.</text>
</comment>
<dbReference type="HOGENOM" id="CLU_062658_0_1_1"/>
<dbReference type="KEGG" id="gtt:GUITHDRAFT_166567"/>
<dbReference type="InterPro" id="IPR020084">
    <property type="entry name" value="NUDIX_hydrolase_CS"/>
</dbReference>
<evidence type="ECO:0000313" key="4">
    <source>
        <dbReference type="EMBL" id="EKX33049.1"/>
    </source>
</evidence>
<dbReference type="InterPro" id="IPR015797">
    <property type="entry name" value="NUDIX_hydrolase-like_dom_sf"/>
</dbReference>
<reference evidence="6" key="2">
    <citation type="submission" date="2012-11" db="EMBL/GenBank/DDBJ databases">
        <authorList>
            <person name="Kuo A."/>
            <person name="Curtis B.A."/>
            <person name="Tanifuji G."/>
            <person name="Burki F."/>
            <person name="Gruber A."/>
            <person name="Irimia M."/>
            <person name="Maruyama S."/>
            <person name="Arias M.C."/>
            <person name="Ball S.G."/>
            <person name="Gile G.H."/>
            <person name="Hirakawa Y."/>
            <person name="Hopkins J.F."/>
            <person name="Rensing S.A."/>
            <person name="Schmutz J."/>
            <person name="Symeonidi A."/>
            <person name="Elias M."/>
            <person name="Eveleigh R.J."/>
            <person name="Herman E.K."/>
            <person name="Klute M.J."/>
            <person name="Nakayama T."/>
            <person name="Obornik M."/>
            <person name="Reyes-Prieto A."/>
            <person name="Armbrust E.V."/>
            <person name="Aves S.J."/>
            <person name="Beiko R.G."/>
            <person name="Coutinho P."/>
            <person name="Dacks J.B."/>
            <person name="Durnford D.G."/>
            <person name="Fast N.M."/>
            <person name="Green B.R."/>
            <person name="Grisdale C."/>
            <person name="Hempe F."/>
            <person name="Henrissat B."/>
            <person name="Hoppner M.P."/>
            <person name="Ishida K.-I."/>
            <person name="Kim E."/>
            <person name="Koreny L."/>
            <person name="Kroth P.G."/>
            <person name="Liu Y."/>
            <person name="Malik S.-B."/>
            <person name="Maier U.G."/>
            <person name="McRose D."/>
            <person name="Mock T."/>
            <person name="Neilson J.A."/>
            <person name="Onodera N.T."/>
            <person name="Poole A.M."/>
            <person name="Pritham E.J."/>
            <person name="Richards T.A."/>
            <person name="Rocap G."/>
            <person name="Roy S.W."/>
            <person name="Sarai C."/>
            <person name="Schaack S."/>
            <person name="Shirato S."/>
            <person name="Slamovits C.H."/>
            <person name="Spencer D.F."/>
            <person name="Suzuki S."/>
            <person name="Worden A.Z."/>
            <person name="Zauner S."/>
            <person name="Barry K."/>
            <person name="Bell C."/>
            <person name="Bharti A.K."/>
            <person name="Crow J.A."/>
            <person name="Grimwood J."/>
            <person name="Kramer R."/>
            <person name="Lindquist E."/>
            <person name="Lucas S."/>
            <person name="Salamov A."/>
            <person name="McFadden G.I."/>
            <person name="Lane C.E."/>
            <person name="Keeling P.J."/>
            <person name="Gray M.W."/>
            <person name="Grigoriev I.V."/>
            <person name="Archibald J.M."/>
        </authorList>
    </citation>
    <scope>NUCLEOTIDE SEQUENCE</scope>
    <source>
        <strain evidence="6">CCMP2712</strain>
    </source>
</reference>
<dbReference type="eggNOG" id="KOG3041">
    <property type="taxonomic scope" value="Eukaryota"/>
</dbReference>
<dbReference type="PROSITE" id="PS00893">
    <property type="entry name" value="NUDIX_BOX"/>
    <property type="match status" value="1"/>
</dbReference>
<dbReference type="OMA" id="NDPGLCN"/>
<gene>
    <name evidence="4" type="ORF">GUITHDRAFT_166567</name>
</gene>
<evidence type="ECO:0000313" key="5">
    <source>
        <dbReference type="EnsemblProtists" id="EKX33049"/>
    </source>
</evidence>
<dbReference type="RefSeq" id="XP_005820029.1">
    <property type="nucleotide sequence ID" value="XM_005819972.1"/>
</dbReference>
<dbReference type="GO" id="GO:0016462">
    <property type="term" value="F:pyrophosphatase activity"/>
    <property type="evidence" value="ECO:0007669"/>
    <property type="project" value="UniProtKB-ARBA"/>
</dbReference>
<dbReference type="STRING" id="905079.L1IAV3"/>
<dbReference type="Proteomes" id="UP000011087">
    <property type="component" value="Unassembled WGS sequence"/>
</dbReference>
<dbReference type="AlphaFoldDB" id="L1IAV3"/>
<dbReference type="CDD" id="cd18888">
    <property type="entry name" value="NUDIX_ADPRase_Nudt5"/>
    <property type="match status" value="1"/>
</dbReference>
<reference evidence="5" key="3">
    <citation type="submission" date="2016-03" db="UniProtKB">
        <authorList>
            <consortium name="EnsemblProtists"/>
        </authorList>
    </citation>
    <scope>IDENTIFICATION</scope>
</reference>
<evidence type="ECO:0000256" key="1">
    <source>
        <dbReference type="ARBA" id="ARBA00022801"/>
    </source>
</evidence>
<dbReference type="SUPFAM" id="SSF55811">
    <property type="entry name" value="Nudix"/>
    <property type="match status" value="1"/>
</dbReference>
<dbReference type="PaxDb" id="55529-EKX33049"/>
<evidence type="ECO:0000313" key="6">
    <source>
        <dbReference type="Proteomes" id="UP000011087"/>
    </source>
</evidence>
<feature type="domain" description="Nudix hydrolase" evidence="3">
    <location>
        <begin position="73"/>
        <end position="223"/>
    </location>
</feature>
<dbReference type="GeneID" id="17289784"/>
<keyword evidence="6" id="KW-1185">Reference proteome</keyword>
<dbReference type="InterPro" id="IPR020476">
    <property type="entry name" value="Nudix_hydrolase"/>
</dbReference>
<dbReference type="PRINTS" id="PR00502">
    <property type="entry name" value="NUDIXFAMILY"/>
</dbReference>
<name>L1IAV3_GUITC</name>
<evidence type="ECO:0000259" key="3">
    <source>
        <dbReference type="PROSITE" id="PS51462"/>
    </source>
</evidence>
<dbReference type="GO" id="GO:0019693">
    <property type="term" value="P:ribose phosphate metabolic process"/>
    <property type="evidence" value="ECO:0007669"/>
    <property type="project" value="TreeGrafter"/>
</dbReference>
<dbReference type="Pfam" id="PF00293">
    <property type="entry name" value="NUDIX"/>
    <property type="match status" value="1"/>
</dbReference>
<organism evidence="4">
    <name type="scientific">Guillardia theta (strain CCMP2712)</name>
    <name type="common">Cryptophyte</name>
    <dbReference type="NCBI Taxonomy" id="905079"/>
    <lineage>
        <taxon>Eukaryota</taxon>
        <taxon>Cryptophyceae</taxon>
        <taxon>Pyrenomonadales</taxon>
        <taxon>Geminigeraceae</taxon>
        <taxon>Guillardia</taxon>
    </lineage>
</organism>
<dbReference type="PANTHER" id="PTHR11839">
    <property type="entry name" value="UDP/ADP-SUGAR PYROPHOSPHATASE"/>
    <property type="match status" value="1"/>
</dbReference>
<keyword evidence="1 2" id="KW-0378">Hydrolase</keyword>
<dbReference type="Gene3D" id="3.90.79.10">
    <property type="entry name" value="Nucleoside Triphosphate Pyrophosphohydrolase"/>
    <property type="match status" value="1"/>
</dbReference>
<dbReference type="EnsemblProtists" id="EKX33049">
    <property type="protein sequence ID" value="EKX33049"/>
    <property type="gene ID" value="GUITHDRAFT_166567"/>
</dbReference>
<dbReference type="GO" id="GO:0006753">
    <property type="term" value="P:nucleoside phosphate metabolic process"/>
    <property type="evidence" value="ECO:0007669"/>
    <property type="project" value="TreeGrafter"/>
</dbReference>
<protein>
    <recommendedName>
        <fullName evidence="3">Nudix hydrolase domain-containing protein</fullName>
    </recommendedName>
</protein>
<evidence type="ECO:0000256" key="2">
    <source>
        <dbReference type="RuleBase" id="RU003476"/>
    </source>
</evidence>